<gene>
    <name evidence="13" type="ORF">GCM10011482_07920</name>
</gene>
<comment type="function">
    <text evidence="10">Part of the ABC transporter complex hrt involved in hemin import. Responsible for the translocation of the substrate across the membrane.</text>
</comment>
<dbReference type="AlphaFoldDB" id="A0A917JDD2"/>
<dbReference type="InterPro" id="IPR003838">
    <property type="entry name" value="ABC3_permease_C"/>
</dbReference>
<dbReference type="Pfam" id="PF02687">
    <property type="entry name" value="FtsX"/>
    <property type="match status" value="1"/>
</dbReference>
<reference evidence="13" key="1">
    <citation type="journal article" date="2014" name="Int. J. Syst. Evol. Microbiol.">
        <title>Complete genome sequence of Corynebacterium casei LMG S-19264T (=DSM 44701T), isolated from a smear-ripened cheese.</title>
        <authorList>
            <consortium name="US DOE Joint Genome Institute (JGI-PGF)"/>
            <person name="Walter F."/>
            <person name="Albersmeier A."/>
            <person name="Kalinowski J."/>
            <person name="Ruckert C."/>
        </authorList>
    </citation>
    <scope>NUCLEOTIDE SEQUENCE</scope>
    <source>
        <strain evidence="13">CCM 8433</strain>
    </source>
</reference>
<dbReference type="PANTHER" id="PTHR43738">
    <property type="entry name" value="ABC TRANSPORTER, MEMBRANE PROTEIN"/>
    <property type="match status" value="1"/>
</dbReference>
<evidence type="ECO:0000256" key="2">
    <source>
        <dbReference type="ARBA" id="ARBA00008697"/>
    </source>
</evidence>
<evidence type="ECO:0000256" key="3">
    <source>
        <dbReference type="ARBA" id="ARBA00011131"/>
    </source>
</evidence>
<feature type="transmembrane region" description="Helical" evidence="11">
    <location>
        <begin position="15"/>
        <end position="39"/>
    </location>
</feature>
<dbReference type="Proteomes" id="UP000622610">
    <property type="component" value="Unassembled WGS sequence"/>
</dbReference>
<name>A0A917JDD2_9ENTE</name>
<dbReference type="GO" id="GO:0005886">
    <property type="term" value="C:plasma membrane"/>
    <property type="evidence" value="ECO:0007669"/>
    <property type="project" value="UniProtKB-SubCell"/>
</dbReference>
<feature type="transmembrane region" description="Helical" evidence="11">
    <location>
        <begin position="325"/>
        <end position="344"/>
    </location>
</feature>
<comment type="subunit">
    <text evidence="3">The complex is composed of two ATP-binding proteins (HrtA), two transmembrane proteins (HrtB) and a solute-binding protein.</text>
</comment>
<feature type="transmembrane region" description="Helical" evidence="11">
    <location>
        <begin position="242"/>
        <end position="261"/>
    </location>
</feature>
<dbReference type="PANTHER" id="PTHR43738:SF1">
    <property type="entry name" value="HEMIN TRANSPORT SYSTEM PERMEASE PROTEIN HRTB-RELATED"/>
    <property type="match status" value="1"/>
</dbReference>
<comment type="similarity">
    <text evidence="2">Belongs to the ABC-4 integral membrane protein family. HrtB subfamily.</text>
</comment>
<evidence type="ECO:0000313" key="14">
    <source>
        <dbReference type="Proteomes" id="UP000622610"/>
    </source>
</evidence>
<feature type="domain" description="ABC3 transporter permease C-terminal" evidence="12">
    <location>
        <begin position="241"/>
        <end position="352"/>
    </location>
</feature>
<organism evidence="13 14">
    <name type="scientific">Enterococcus alcedinis</name>
    <dbReference type="NCBI Taxonomy" id="1274384"/>
    <lineage>
        <taxon>Bacteria</taxon>
        <taxon>Bacillati</taxon>
        <taxon>Bacillota</taxon>
        <taxon>Bacilli</taxon>
        <taxon>Lactobacillales</taxon>
        <taxon>Enterococcaceae</taxon>
        <taxon>Enterococcus</taxon>
    </lineage>
</organism>
<evidence type="ECO:0000313" key="13">
    <source>
        <dbReference type="EMBL" id="GGI65138.1"/>
    </source>
</evidence>
<keyword evidence="7 11" id="KW-0812">Transmembrane</keyword>
<dbReference type="InterPro" id="IPR051125">
    <property type="entry name" value="ABC-4/HrtB_transporter"/>
</dbReference>
<keyword evidence="9 11" id="KW-0472">Membrane</keyword>
<evidence type="ECO:0000259" key="12">
    <source>
        <dbReference type="Pfam" id="PF02687"/>
    </source>
</evidence>
<evidence type="ECO:0000256" key="5">
    <source>
        <dbReference type="ARBA" id="ARBA00022448"/>
    </source>
</evidence>
<comment type="subcellular location">
    <subcellularLocation>
        <location evidence="1">Cell membrane</location>
        <topology evidence="1">Multi-pass membrane protein</topology>
    </subcellularLocation>
</comment>
<feature type="transmembrane region" description="Helical" evidence="11">
    <location>
        <begin position="281"/>
        <end position="305"/>
    </location>
</feature>
<evidence type="ECO:0000256" key="6">
    <source>
        <dbReference type="ARBA" id="ARBA00022475"/>
    </source>
</evidence>
<accession>A0A917JDD2</accession>
<evidence type="ECO:0000256" key="9">
    <source>
        <dbReference type="ARBA" id="ARBA00023136"/>
    </source>
</evidence>
<evidence type="ECO:0000256" key="1">
    <source>
        <dbReference type="ARBA" id="ARBA00004651"/>
    </source>
</evidence>
<keyword evidence="6" id="KW-1003">Cell membrane</keyword>
<reference evidence="13" key="2">
    <citation type="submission" date="2020-09" db="EMBL/GenBank/DDBJ databases">
        <authorList>
            <person name="Sun Q."/>
            <person name="Sedlacek I."/>
        </authorList>
    </citation>
    <scope>NUCLEOTIDE SEQUENCE</scope>
    <source>
        <strain evidence="13">CCM 8433</strain>
    </source>
</reference>
<keyword evidence="8 11" id="KW-1133">Transmembrane helix</keyword>
<protein>
    <recommendedName>
        <fullName evidence="4">Putative hemin transport system permease protein HrtB</fullName>
    </recommendedName>
</protein>
<dbReference type="RefSeq" id="WP_188366976.1">
    <property type="nucleotide sequence ID" value="NZ_BMDT01000002.1"/>
</dbReference>
<keyword evidence="14" id="KW-1185">Reference proteome</keyword>
<evidence type="ECO:0000256" key="10">
    <source>
        <dbReference type="ARBA" id="ARBA00024973"/>
    </source>
</evidence>
<sequence length="358" mass="39099">MFLALKEMRYSKLRYGLIVGIMFLIAYVVFILSGLALGLNWEFKQVIVDWDAQTIVLSEDANETFAASQLTRGDIERVDATEKAGIGLYSSVVIGQDEKINASVFGTDPEAFLLPEMLEGKRFAKENEVIISENLAEEGFAIGDAIKIGRSDEELTIVGIFPETYYTVTPVIYTSLDTWTKLKYNDQPFASEKEKPINIVVAKESNATVNNETGTQLTTLTTDDFIENLPGFSAQNLTLNSMIYFLFVIATAIVGIFMYVITLQKTAIFGVMKAQGISTAFIAKSIIAQSFIVGLIGVSISFVAAYGTSLILPSAMPFAFDLTQWLLYSGILIIVAVLGGLFSIRTVTKVDPISAIGG</sequence>
<comment type="caution">
    <text evidence="13">The sequence shown here is derived from an EMBL/GenBank/DDBJ whole genome shotgun (WGS) entry which is preliminary data.</text>
</comment>
<keyword evidence="5" id="KW-0813">Transport</keyword>
<evidence type="ECO:0000256" key="11">
    <source>
        <dbReference type="SAM" id="Phobius"/>
    </source>
</evidence>
<evidence type="ECO:0000256" key="8">
    <source>
        <dbReference type="ARBA" id="ARBA00022989"/>
    </source>
</evidence>
<proteinExistence type="inferred from homology"/>
<evidence type="ECO:0000256" key="4">
    <source>
        <dbReference type="ARBA" id="ARBA00016962"/>
    </source>
</evidence>
<dbReference type="EMBL" id="BMDT01000002">
    <property type="protein sequence ID" value="GGI65138.1"/>
    <property type="molecule type" value="Genomic_DNA"/>
</dbReference>
<evidence type="ECO:0000256" key="7">
    <source>
        <dbReference type="ARBA" id="ARBA00022692"/>
    </source>
</evidence>